<dbReference type="InterPro" id="IPR019594">
    <property type="entry name" value="Glu/Gly-bd"/>
</dbReference>
<dbReference type="GO" id="GO:0050906">
    <property type="term" value="P:detection of stimulus involved in sensory perception"/>
    <property type="evidence" value="ECO:0007669"/>
    <property type="project" value="UniProtKB-ARBA"/>
</dbReference>
<feature type="binding site" evidence="13">
    <location>
        <position position="102"/>
    </location>
    <ligand>
        <name>L-glutamate</name>
        <dbReference type="ChEBI" id="CHEBI:29985"/>
    </ligand>
</feature>
<dbReference type="GO" id="GO:0038023">
    <property type="term" value="F:signaling receptor activity"/>
    <property type="evidence" value="ECO:0007669"/>
    <property type="project" value="InterPro"/>
</dbReference>
<sequence length="449" mass="50756">MQMERWTIPNSPTGKSFEAFEPTPGCISVAVTPWSPAYVNLDTRPFSGIHLEIFRMMMQYLGWCYHLVVPEDLLLGTKINNTYHDGALGMLARREVDMVMGPVAVHTFRSEILNFAPAYMYNKHYFIYRRVTRVQPDVLIFTRPFGKEVWIWVLASLLFVGALTSLLHLARSYSNPVSRASSRRGRRSTYESGMRGFTWALKIFLSQDFADAPGGGSGRMLGAFWLFICFMIASIYRCNLQAILVNEKIKVPFNSVEEFLDQDEFKLTWINGTLYGDSFQLASITDPGSLRARLWTKRDCLQPNAQELVKVALEGKVAVMAPDELLLGLVVADFTEFGDCRLALTLADFPPKYMTFGYPKNSPLQDAMDQMMLRVIQSGMASHLQQAVLRKAFWCTKPQTNLNEPRPFAPKHFFGLFVIYAIGVTIAFVVLIIEIKLGSGAEKRTDVNG</sequence>
<feature type="transmembrane region" description="Helical" evidence="15">
    <location>
        <begin position="413"/>
        <end position="433"/>
    </location>
</feature>
<feature type="transmembrane region" description="Helical" evidence="15">
    <location>
        <begin position="149"/>
        <end position="170"/>
    </location>
</feature>
<evidence type="ECO:0000256" key="5">
    <source>
        <dbReference type="ARBA" id="ARBA00022692"/>
    </source>
</evidence>
<dbReference type="Gene3D" id="1.10.287.70">
    <property type="match status" value="1"/>
</dbReference>
<reference evidence="18" key="2">
    <citation type="journal article" date="2018" name="Environ. Sci. Technol.">
        <title>The Toxicogenome of Hyalella azteca: A Model for Sediment Ecotoxicology and Evolutionary Toxicology.</title>
        <authorList>
            <person name="Poynton H.C."/>
            <person name="Hasenbein S."/>
            <person name="Benoit J.B."/>
            <person name="Sepulveda M.S."/>
            <person name="Poelchau M.F."/>
            <person name="Hughes D.S.T."/>
            <person name="Murali S.C."/>
            <person name="Chen S."/>
            <person name="Glastad K.M."/>
            <person name="Goodisman M.A.D."/>
            <person name="Werren J.H."/>
            <person name="Vineis J.H."/>
            <person name="Bowen J.L."/>
            <person name="Friedrich M."/>
            <person name="Jones J."/>
            <person name="Robertson H.M."/>
            <person name="Feyereisen R."/>
            <person name="Mechler-Hickson A."/>
            <person name="Mathers N."/>
            <person name="Lee C.E."/>
            <person name="Colbourne J.K."/>
            <person name="Biales A."/>
            <person name="Johnston J.S."/>
            <person name="Wellborn G.A."/>
            <person name="Rosendale A.J."/>
            <person name="Cridge A.G."/>
            <person name="Munoz-Torres M.C."/>
            <person name="Bain P.A."/>
            <person name="Manny A.R."/>
            <person name="Major K.M."/>
            <person name="Lambert F.N."/>
            <person name="Vulpe C.D."/>
            <person name="Tuck P."/>
            <person name="Blalock B.J."/>
            <person name="Lin Y.Y."/>
            <person name="Smith M.E."/>
            <person name="Ochoa-Acuna H."/>
            <person name="Chen M.M."/>
            <person name="Childers C.P."/>
            <person name="Qu J."/>
            <person name="Dugan S."/>
            <person name="Lee S.L."/>
            <person name="Chao H."/>
            <person name="Dinh H."/>
            <person name="Han Y."/>
            <person name="Doddapaneni H."/>
            <person name="Worley K.C."/>
            <person name="Muzny D.M."/>
            <person name="Gibbs R.A."/>
            <person name="Richards S."/>
        </authorList>
    </citation>
    <scope>NUCLEOTIDE SEQUENCE</scope>
    <source>
        <strain evidence="18">HAZT.00-mixed</strain>
        <tissue evidence="18">Whole organism</tissue>
    </source>
</reference>
<evidence type="ECO:0000256" key="4">
    <source>
        <dbReference type="ARBA" id="ARBA00022475"/>
    </source>
</evidence>
<feature type="disulfide bond" evidence="14">
    <location>
        <begin position="340"/>
        <end position="395"/>
    </location>
</feature>
<dbReference type="PANTHER" id="PTHR42643">
    <property type="entry name" value="IONOTROPIC RECEPTOR 20A-RELATED"/>
    <property type="match status" value="1"/>
</dbReference>
<keyword evidence="10" id="KW-0325">Glycoprotein</keyword>
<evidence type="ECO:0000256" key="9">
    <source>
        <dbReference type="ARBA" id="ARBA00023170"/>
    </source>
</evidence>
<comment type="similarity">
    <text evidence="2">Belongs to the glutamate-gated ion channel (TC 1.A.10.1) family.</text>
</comment>
<evidence type="ECO:0000256" key="14">
    <source>
        <dbReference type="PIRSR" id="PIRSR601508-3"/>
    </source>
</evidence>
<dbReference type="InterPro" id="IPR052192">
    <property type="entry name" value="Insect_Ionotropic_Sensory_Rcpt"/>
</dbReference>
<evidence type="ECO:0000259" key="16">
    <source>
        <dbReference type="Pfam" id="PF00060"/>
    </source>
</evidence>
<gene>
    <name evidence="18" type="ORF">HAZT_HAZT003057</name>
</gene>
<dbReference type="GO" id="GO:0005886">
    <property type="term" value="C:plasma membrane"/>
    <property type="evidence" value="ECO:0007669"/>
    <property type="project" value="UniProtKB-SubCell"/>
</dbReference>
<protein>
    <submittedName>
        <fullName evidence="18">Ionotropic receptor 170</fullName>
    </submittedName>
</protein>
<name>A0A6A0GZE6_HYAAZ</name>
<evidence type="ECO:0000256" key="1">
    <source>
        <dbReference type="ARBA" id="ARBA00004651"/>
    </source>
</evidence>
<keyword evidence="11" id="KW-1071">Ligand-gated ion channel</keyword>
<evidence type="ECO:0000256" key="8">
    <source>
        <dbReference type="ARBA" id="ARBA00023136"/>
    </source>
</evidence>
<dbReference type="Gene3D" id="3.40.190.10">
    <property type="entry name" value="Periplasmic binding protein-like II"/>
    <property type="match status" value="1"/>
</dbReference>
<dbReference type="InterPro" id="IPR001508">
    <property type="entry name" value="Iono_Glu_rcpt_met"/>
</dbReference>
<keyword evidence="7" id="KW-0406">Ion transport</keyword>
<dbReference type="Pfam" id="PF00060">
    <property type="entry name" value="Lig_chan"/>
    <property type="match status" value="1"/>
</dbReference>
<evidence type="ECO:0000256" key="10">
    <source>
        <dbReference type="ARBA" id="ARBA00023180"/>
    </source>
</evidence>
<dbReference type="OrthoDB" id="6363779at2759"/>
<keyword evidence="6 15" id="KW-1133">Transmembrane helix</keyword>
<keyword evidence="3" id="KW-0813">Transport</keyword>
<dbReference type="Pfam" id="PF10613">
    <property type="entry name" value="Lig_chan-Glu_bd"/>
    <property type="match status" value="1"/>
</dbReference>
<dbReference type="SUPFAM" id="SSF53850">
    <property type="entry name" value="Periplasmic binding protein-like II"/>
    <property type="match status" value="1"/>
</dbReference>
<keyword evidence="4" id="KW-1003">Cell membrane</keyword>
<evidence type="ECO:0000256" key="6">
    <source>
        <dbReference type="ARBA" id="ARBA00022989"/>
    </source>
</evidence>
<keyword evidence="14" id="KW-1015">Disulfide bond</keyword>
<keyword evidence="5 15" id="KW-0812">Transmembrane</keyword>
<comment type="subcellular location">
    <subcellularLocation>
        <location evidence="1">Cell membrane</location>
        <topology evidence="1">Multi-pass membrane protein</topology>
    </subcellularLocation>
</comment>
<keyword evidence="12" id="KW-0407">Ion channel</keyword>
<evidence type="ECO:0000256" key="15">
    <source>
        <dbReference type="SAM" id="Phobius"/>
    </source>
</evidence>
<evidence type="ECO:0000256" key="11">
    <source>
        <dbReference type="ARBA" id="ARBA00023286"/>
    </source>
</evidence>
<keyword evidence="9 18" id="KW-0675">Receptor</keyword>
<evidence type="ECO:0000256" key="13">
    <source>
        <dbReference type="PIRSR" id="PIRSR601508-1"/>
    </source>
</evidence>
<reference evidence="18" key="1">
    <citation type="submission" date="2014-08" db="EMBL/GenBank/DDBJ databases">
        <authorList>
            <person name="Murali S."/>
            <person name="Richards S."/>
            <person name="Bandaranaike D."/>
            <person name="Bellair M."/>
            <person name="Blankenburg K."/>
            <person name="Chao H."/>
            <person name="Dinh H."/>
            <person name="Doddapaneni H."/>
            <person name="Dugan-Rocha S."/>
            <person name="Elkadiri S."/>
            <person name="Gnanaolivu R."/>
            <person name="Hughes D."/>
            <person name="Lee S."/>
            <person name="Li M."/>
            <person name="Ming W."/>
            <person name="Munidasa M."/>
            <person name="Muniz J."/>
            <person name="Nguyen L."/>
            <person name="Osuji N."/>
            <person name="Pu L.-L."/>
            <person name="Puazo M."/>
            <person name="Skinner E."/>
            <person name="Qu C."/>
            <person name="Quiroz J."/>
            <person name="Raj R."/>
            <person name="Weissenberger G."/>
            <person name="Xin Y."/>
            <person name="Zou X."/>
            <person name="Han Y."/>
            <person name="Worley K."/>
            <person name="Muzny D."/>
            <person name="Gibbs R."/>
        </authorList>
    </citation>
    <scope>NUCLEOTIDE SEQUENCE</scope>
    <source>
        <strain evidence="18">HAZT.00-mixed</strain>
        <tissue evidence="18">Whole organism</tissue>
    </source>
</reference>
<accession>A0A6A0GZE6</accession>
<dbReference type="Proteomes" id="UP000711488">
    <property type="component" value="Unassembled WGS sequence"/>
</dbReference>
<evidence type="ECO:0000313" key="18">
    <source>
        <dbReference type="EMBL" id="KAA0193728.1"/>
    </source>
</evidence>
<dbReference type="PRINTS" id="PR00177">
    <property type="entry name" value="NMDARECEPTOR"/>
</dbReference>
<dbReference type="AlphaFoldDB" id="A0A6A0GZE6"/>
<feature type="binding site" evidence="13">
    <location>
        <position position="109"/>
    </location>
    <ligand>
        <name>L-glutamate</name>
        <dbReference type="ChEBI" id="CHEBI:29985"/>
    </ligand>
</feature>
<evidence type="ECO:0000256" key="7">
    <source>
        <dbReference type="ARBA" id="ARBA00023065"/>
    </source>
</evidence>
<proteinExistence type="inferred from homology"/>
<dbReference type="PANTHER" id="PTHR42643:SF24">
    <property type="entry name" value="IONOTROPIC RECEPTOR 60A"/>
    <property type="match status" value="1"/>
</dbReference>
<evidence type="ECO:0000256" key="12">
    <source>
        <dbReference type="ARBA" id="ARBA00023303"/>
    </source>
</evidence>
<keyword evidence="8 15" id="KW-0472">Membrane</keyword>
<comment type="caution">
    <text evidence="18">The sequence shown here is derived from an EMBL/GenBank/DDBJ whole genome shotgun (WGS) entry which is preliminary data.</text>
</comment>
<evidence type="ECO:0000256" key="3">
    <source>
        <dbReference type="ARBA" id="ARBA00022448"/>
    </source>
</evidence>
<dbReference type="EMBL" id="JQDR03010791">
    <property type="protein sequence ID" value="KAA0193728.1"/>
    <property type="molecule type" value="Genomic_DNA"/>
</dbReference>
<dbReference type="GO" id="GO:0015276">
    <property type="term" value="F:ligand-gated monoatomic ion channel activity"/>
    <property type="evidence" value="ECO:0007669"/>
    <property type="project" value="InterPro"/>
</dbReference>
<feature type="transmembrane region" description="Helical" evidence="15">
    <location>
        <begin position="222"/>
        <end position="240"/>
    </location>
</feature>
<feature type="domain" description="Ionotropic glutamate receptor L-glutamate and glycine-binding" evidence="17">
    <location>
        <begin position="43"/>
        <end position="127"/>
    </location>
</feature>
<evidence type="ECO:0000256" key="2">
    <source>
        <dbReference type="ARBA" id="ARBA00008685"/>
    </source>
</evidence>
<reference evidence="18" key="3">
    <citation type="submission" date="2019-06" db="EMBL/GenBank/DDBJ databases">
        <authorList>
            <person name="Poynton C."/>
            <person name="Hasenbein S."/>
            <person name="Benoit J.B."/>
            <person name="Sepulveda M.S."/>
            <person name="Poelchau M.F."/>
            <person name="Murali S.C."/>
            <person name="Chen S."/>
            <person name="Glastad K.M."/>
            <person name="Werren J.H."/>
            <person name="Vineis J.H."/>
            <person name="Bowen J.L."/>
            <person name="Friedrich M."/>
            <person name="Jones J."/>
            <person name="Robertson H.M."/>
            <person name="Feyereisen R."/>
            <person name="Mechler-Hickson A."/>
            <person name="Mathers N."/>
            <person name="Lee C.E."/>
            <person name="Colbourne J.K."/>
            <person name="Biales A."/>
            <person name="Johnston J.S."/>
            <person name="Wellborn G.A."/>
            <person name="Rosendale A.J."/>
            <person name="Cridge A.G."/>
            <person name="Munoz-Torres M.C."/>
            <person name="Bain P.A."/>
            <person name="Manny A.R."/>
            <person name="Major K.M."/>
            <person name="Lambert F.N."/>
            <person name="Vulpe C.D."/>
            <person name="Tuck P."/>
            <person name="Blalock B.J."/>
            <person name="Lin Y.-Y."/>
            <person name="Smith M.E."/>
            <person name="Ochoa-Acuna H."/>
            <person name="Chen M.-J.M."/>
            <person name="Childers C.P."/>
            <person name="Qu J."/>
            <person name="Dugan S."/>
            <person name="Lee S.L."/>
            <person name="Chao H."/>
            <person name="Dinh H."/>
            <person name="Han Y."/>
            <person name="Doddapaneni H."/>
            <person name="Worley K.C."/>
            <person name="Muzny D.M."/>
            <person name="Gibbs R.A."/>
            <person name="Richards S."/>
        </authorList>
    </citation>
    <scope>NUCLEOTIDE SEQUENCE</scope>
    <source>
        <strain evidence="18">HAZT.00-mixed</strain>
        <tissue evidence="18">Whole organism</tissue>
    </source>
</reference>
<evidence type="ECO:0000259" key="17">
    <source>
        <dbReference type="Pfam" id="PF10613"/>
    </source>
</evidence>
<feature type="domain" description="Ionotropic glutamate receptor C-terminal" evidence="16">
    <location>
        <begin position="147"/>
        <end position="424"/>
    </location>
</feature>
<organism evidence="18">
    <name type="scientific">Hyalella azteca</name>
    <name type="common">Amphipod</name>
    <dbReference type="NCBI Taxonomy" id="294128"/>
    <lineage>
        <taxon>Eukaryota</taxon>
        <taxon>Metazoa</taxon>
        <taxon>Ecdysozoa</taxon>
        <taxon>Arthropoda</taxon>
        <taxon>Crustacea</taxon>
        <taxon>Multicrustacea</taxon>
        <taxon>Malacostraca</taxon>
        <taxon>Eumalacostraca</taxon>
        <taxon>Peracarida</taxon>
        <taxon>Amphipoda</taxon>
        <taxon>Senticaudata</taxon>
        <taxon>Talitrida</taxon>
        <taxon>Talitroidea</taxon>
        <taxon>Hyalellidae</taxon>
        <taxon>Hyalella</taxon>
    </lineage>
</organism>
<dbReference type="InterPro" id="IPR001320">
    <property type="entry name" value="Iontro_rcpt_C"/>
</dbReference>